<feature type="domain" description="Reverse transcriptase zinc-binding" evidence="1">
    <location>
        <begin position="31"/>
        <end position="104"/>
    </location>
</feature>
<gene>
    <name evidence="2" type="ORF">LIER_43851</name>
</gene>
<evidence type="ECO:0000313" key="3">
    <source>
        <dbReference type="Proteomes" id="UP001454036"/>
    </source>
</evidence>
<dbReference type="Proteomes" id="UP001454036">
    <property type="component" value="Unassembled WGS sequence"/>
</dbReference>
<accession>A0AAV3R2L5</accession>
<dbReference type="InterPro" id="IPR026960">
    <property type="entry name" value="RVT-Znf"/>
</dbReference>
<organism evidence="2 3">
    <name type="scientific">Lithospermum erythrorhizon</name>
    <name type="common">Purple gromwell</name>
    <name type="synonym">Lithospermum officinale var. erythrorhizon</name>
    <dbReference type="NCBI Taxonomy" id="34254"/>
    <lineage>
        <taxon>Eukaryota</taxon>
        <taxon>Viridiplantae</taxon>
        <taxon>Streptophyta</taxon>
        <taxon>Embryophyta</taxon>
        <taxon>Tracheophyta</taxon>
        <taxon>Spermatophyta</taxon>
        <taxon>Magnoliopsida</taxon>
        <taxon>eudicotyledons</taxon>
        <taxon>Gunneridae</taxon>
        <taxon>Pentapetalae</taxon>
        <taxon>asterids</taxon>
        <taxon>lamiids</taxon>
        <taxon>Boraginales</taxon>
        <taxon>Boraginaceae</taxon>
        <taxon>Boraginoideae</taxon>
        <taxon>Lithospermeae</taxon>
        <taxon>Lithospermum</taxon>
    </lineage>
</organism>
<dbReference type="PANTHER" id="PTHR33116">
    <property type="entry name" value="REVERSE TRANSCRIPTASE ZINC-BINDING DOMAIN-CONTAINING PROTEIN-RELATED-RELATED"/>
    <property type="match status" value="1"/>
</dbReference>
<reference evidence="2 3" key="1">
    <citation type="submission" date="2024-01" db="EMBL/GenBank/DDBJ databases">
        <title>The complete chloroplast genome sequence of Lithospermum erythrorhizon: insights into the phylogenetic relationship among Boraginaceae species and the maternal lineages of purple gromwells.</title>
        <authorList>
            <person name="Okada T."/>
            <person name="Watanabe K."/>
        </authorList>
    </citation>
    <scope>NUCLEOTIDE SEQUENCE [LARGE SCALE GENOMIC DNA]</scope>
</reference>
<sequence length="124" mass="14822">MAVWYSVCLCKLLWNIASRKESLWVKWVHSLRLKDNESWAKWLCCRGGIPRYSFVSWVLFNGKMCTKDRLNKWGIQVDPTCVFCEEEESKDHLFFECEFAASVWRLVLQKMKLYIGAANWVFER</sequence>
<dbReference type="AlphaFoldDB" id="A0AAV3R2L5"/>
<dbReference type="Pfam" id="PF13966">
    <property type="entry name" value="zf-RVT"/>
    <property type="match status" value="1"/>
</dbReference>
<proteinExistence type="predicted"/>
<protein>
    <recommendedName>
        <fullName evidence="1">Reverse transcriptase zinc-binding domain-containing protein</fullName>
    </recommendedName>
</protein>
<dbReference type="PANTHER" id="PTHR33116:SF84">
    <property type="entry name" value="RNA-DIRECTED DNA POLYMERASE"/>
    <property type="match status" value="1"/>
</dbReference>
<evidence type="ECO:0000313" key="2">
    <source>
        <dbReference type="EMBL" id="GAA0169513.1"/>
    </source>
</evidence>
<evidence type="ECO:0000259" key="1">
    <source>
        <dbReference type="Pfam" id="PF13966"/>
    </source>
</evidence>
<keyword evidence="3" id="KW-1185">Reference proteome</keyword>
<name>A0AAV3R2L5_LITER</name>
<dbReference type="EMBL" id="BAABME010039865">
    <property type="protein sequence ID" value="GAA0169513.1"/>
    <property type="molecule type" value="Genomic_DNA"/>
</dbReference>
<comment type="caution">
    <text evidence="2">The sequence shown here is derived from an EMBL/GenBank/DDBJ whole genome shotgun (WGS) entry which is preliminary data.</text>
</comment>